<name>A0A0F5H0T0_9BACT</name>
<feature type="compositionally biased region" description="Basic and acidic residues" evidence="1">
    <location>
        <begin position="65"/>
        <end position="87"/>
    </location>
</feature>
<organism evidence="5 6">
    <name type="scientific">Mycoplasmopsis meleagridis ATCC 25294</name>
    <dbReference type="NCBI Taxonomy" id="1264554"/>
    <lineage>
        <taxon>Bacteria</taxon>
        <taxon>Bacillati</taxon>
        <taxon>Mycoplasmatota</taxon>
        <taxon>Mycoplasmoidales</taxon>
        <taxon>Metamycoplasmataceae</taxon>
        <taxon>Mycoplasmopsis</taxon>
    </lineage>
</organism>
<keyword evidence="2" id="KW-0732">Signal</keyword>
<dbReference type="EMBL" id="JZXN01000014">
    <property type="protein sequence ID" value="KKB26931.1"/>
    <property type="molecule type" value="Genomic_DNA"/>
</dbReference>
<dbReference type="Pfam" id="PF26364">
    <property type="entry name" value="MIB_M2"/>
    <property type="match status" value="1"/>
</dbReference>
<dbReference type="Proteomes" id="UP000033750">
    <property type="component" value="Unassembled WGS sequence"/>
</dbReference>
<dbReference type="InterPro" id="IPR058860">
    <property type="entry name" value="MIB_M2"/>
</dbReference>
<dbReference type="InterPro" id="IPR030942">
    <property type="entry name" value="Mycoplas_M_dom"/>
</dbReference>
<comment type="caution">
    <text evidence="5">The sequence shown here is derived from an EMBL/GenBank/DDBJ whole genome shotgun (WGS) entry which is preliminary data.</text>
</comment>
<dbReference type="NCBIfam" id="TIGR04524">
    <property type="entry name" value="mycoplas_M_dom"/>
    <property type="match status" value="1"/>
</dbReference>
<feature type="compositionally biased region" description="Basic and acidic residues" evidence="1">
    <location>
        <begin position="138"/>
        <end position="148"/>
    </location>
</feature>
<proteinExistence type="predicted"/>
<keyword evidence="6" id="KW-1185">Reference proteome</keyword>
<evidence type="ECO:0000259" key="3">
    <source>
        <dbReference type="Pfam" id="PF26360"/>
    </source>
</evidence>
<feature type="domain" description="IgG-blocking virulence" evidence="3">
    <location>
        <begin position="414"/>
        <end position="607"/>
    </location>
</feature>
<feature type="compositionally biased region" description="Acidic residues" evidence="1">
    <location>
        <begin position="158"/>
        <end position="172"/>
    </location>
</feature>
<dbReference type="NCBIfam" id="TIGR04526">
    <property type="entry name" value="predic_Ig_block"/>
    <property type="match status" value="1"/>
</dbReference>
<protein>
    <submittedName>
        <fullName evidence="5">Uncharacterized protein</fullName>
    </submittedName>
</protein>
<gene>
    <name evidence="5" type="ORF">MMELEA_03810</name>
</gene>
<feature type="domain" description="Mycoplasma immunoglobulin binding protein M2" evidence="4">
    <location>
        <begin position="622"/>
        <end position="783"/>
    </location>
</feature>
<feature type="chain" id="PRO_5002487050" evidence="2">
    <location>
        <begin position="23"/>
        <end position="811"/>
    </location>
</feature>
<dbReference type="OrthoDB" id="400621at2"/>
<accession>A0A0F5H0T0</accession>
<dbReference type="PATRIC" id="fig|1264554.4.peg.338"/>
<feature type="region of interest" description="Disordered" evidence="1">
    <location>
        <begin position="65"/>
        <end position="259"/>
    </location>
</feature>
<sequence length="811" mass="91128">MIKAKKIKLVLYLGAVSTVAVASGITAKVIIDNSSIRAKDIGIITASRGSDSTIKVGNYEFRDDYASNKDNNLKKIVEVKPKEEPKVEPTPSPTSKEPEPEEKHEEPKPDPEPEQPTPPKEETKPEETTPAPAPEPEPEPKPEEKQPEPENPTPEPVPEPEENAPTSTEEENNNTSSNTDSEGESVELVDPVYGDVDNTPPKVEEPKVDIINPPEVVNPPKPKEEPKPEPKPTPKPETKPKPVVTDKISTTPGTEGTVNINSIPDLDFSHLKPDPVPGKIDAATRAQITKKVDAAAELFINQKAHWTEDDYKKLNDTLNYLIKLNPNRTNEKDKDFRYLGKFAENNGKSAEEKRKEIGFVSNFNLDTNYPLALKTFWEQVKRDLPEMLDKGMILSPEWGFDAFSWTFIDDSKNVVKRHNIELNKKRFFGYDSQYKRMPNDIKNNNYVGYSKKDVTNEFTSLGISKSDGISVLHYTPNSDYSKKNGKERNIAVLDATNTSGYNKFLKFLQDAEKQNKKIDGIIIQNMGLIDKKQDFSKILEQLPSSIQNLTLFFQTHDTSSLIGLRNKTIQQVDIYSIGNTIDEDWAIDPYALRGVKYITFDYNYQYDDFYNGNKDVAGSIVFNKLKFNKQDTFSQINEGLKIAFKDRSDERIFQGAFGDGSWPTWLDFSEHPEIRSLEGMNFYGRVFKNLTLWNNSNVFTVDAKKLNKQQWSALLIKGPERPKLNFVSPVEVDTLYIKGQPGDLGDNWGPELYALTEAGKNVFTKVIVDNEQMANVLNSSQAFTTFNKHAEVGTVSSSTSSGGGDADFSAN</sequence>
<reference evidence="5 6" key="1">
    <citation type="submission" date="2015-03" db="EMBL/GenBank/DDBJ databases">
        <title>Genome sequence of Mycoplasma meleagridis strain ATCC 25294.</title>
        <authorList>
            <person name="Yacoub E."/>
            <person name="Blanchard A."/>
            <person name="Sirand-Pugnet P."/>
            <person name="Mardassi B.B.A."/>
        </authorList>
    </citation>
    <scope>NUCLEOTIDE SEQUENCE [LARGE SCALE GENOMIC DNA]</scope>
    <source>
        <strain evidence="5 6">ATCC 25294</strain>
    </source>
</reference>
<dbReference type="Pfam" id="PF26360">
    <property type="entry name" value="MIB_M1"/>
    <property type="match status" value="1"/>
</dbReference>
<dbReference type="PRINTS" id="PR01217">
    <property type="entry name" value="PRICHEXTENSN"/>
</dbReference>
<dbReference type="InterPro" id="IPR030941">
    <property type="entry name" value="Predic_Ig_block"/>
</dbReference>
<evidence type="ECO:0000313" key="5">
    <source>
        <dbReference type="EMBL" id="KKB26931.1"/>
    </source>
</evidence>
<dbReference type="STRING" id="29561.MM26B8_01450"/>
<feature type="signal peptide" evidence="2">
    <location>
        <begin position="1"/>
        <end position="22"/>
    </location>
</feature>
<evidence type="ECO:0000313" key="6">
    <source>
        <dbReference type="Proteomes" id="UP000033750"/>
    </source>
</evidence>
<feature type="compositionally biased region" description="Polar residues" evidence="1">
    <location>
        <begin position="247"/>
        <end position="259"/>
    </location>
</feature>
<dbReference type="RefSeq" id="WP_046096821.1">
    <property type="nucleotide sequence ID" value="NZ_JZXN01000014.1"/>
</dbReference>
<dbReference type="AlphaFoldDB" id="A0A0F5H0T0"/>
<evidence type="ECO:0000259" key="4">
    <source>
        <dbReference type="Pfam" id="PF26364"/>
    </source>
</evidence>
<evidence type="ECO:0000256" key="1">
    <source>
        <dbReference type="SAM" id="MobiDB-lite"/>
    </source>
</evidence>
<feature type="compositionally biased region" description="Basic and acidic residues" evidence="1">
    <location>
        <begin position="96"/>
        <end position="111"/>
    </location>
</feature>
<feature type="compositionally biased region" description="Basic and acidic residues" evidence="1">
    <location>
        <begin position="221"/>
        <end position="240"/>
    </location>
</feature>
<evidence type="ECO:0000256" key="2">
    <source>
        <dbReference type="SAM" id="SignalP"/>
    </source>
</evidence>